<dbReference type="GO" id="GO:0000935">
    <property type="term" value="C:division septum"/>
    <property type="evidence" value="ECO:0007669"/>
    <property type="project" value="TreeGrafter"/>
</dbReference>
<evidence type="ECO:0000313" key="4">
    <source>
        <dbReference type="Proteomes" id="UP000030108"/>
    </source>
</evidence>
<organism evidence="3 4">
    <name type="scientific">Rhizoctonia solani AG-3 Rhs1AP</name>
    <dbReference type="NCBI Taxonomy" id="1086054"/>
    <lineage>
        <taxon>Eukaryota</taxon>
        <taxon>Fungi</taxon>
        <taxon>Dikarya</taxon>
        <taxon>Basidiomycota</taxon>
        <taxon>Agaricomycotina</taxon>
        <taxon>Agaricomycetes</taxon>
        <taxon>Cantharellales</taxon>
        <taxon>Ceratobasidiaceae</taxon>
        <taxon>Rhizoctonia</taxon>
    </lineage>
</organism>
<feature type="compositionally biased region" description="Basic and acidic residues" evidence="1">
    <location>
        <begin position="508"/>
        <end position="527"/>
    </location>
</feature>
<comment type="caution">
    <text evidence="3">The sequence shown here is derived from an EMBL/GenBank/DDBJ whole genome shotgun (WGS) entry which is preliminary data.</text>
</comment>
<feature type="region of interest" description="Disordered" evidence="1">
    <location>
        <begin position="919"/>
        <end position="1264"/>
    </location>
</feature>
<sequence length="1264" mass="132852">MSSGFKLMLRPPPHVEFLQGYPGIPGNADRKGALVQGTLEVRGTVKAKWVRVELRKIEILPGGGQNNTFAETIGERPITLWTAGLDEFAELTSNDFPFHIAVPETLPPSIALERGSAIKYELIASVQLKGKKSLFKRDPAPISTFSAPIVIEKFELLQAWPIYAQPQIRQSSAYGVTLVATFARVAFGPGDVVPVEAILRADVPGDGAILRAYELTVRETLIFRSSPPQLPQHNHLHLHSQQQPRRTSAAQTRSNLIADQKVPVPVQIFPGTQHKCDLGCHIPLVQTNVSVRTARHIEVNYIVQVKAVLSTGSMVSVELPITITNWQHQASVDVVRRIGYCPELAGQPPPPAHPVGLFQATNAMGHNVATPVSLPNGHNVAHSNAPSSTVGSNSIPERVSRRSTSDVNHGTAPGRTAYGSPVGSPGREDIDELGYVPAPSQHSHTAPSRRPGGGSSSGPSEAGDYFGQPGPLNSNPTARPPNPNRRSNAQGRLTIVNVDEPAGTKPLSAEEEKRLLKEKYAERDRRKSNGRPASAGGSGARPSAGGSGRPSTANSTNGRSNGTAPTWPTAEEEKQKLYESARLVASKTQQAAGHNVDLVSSSSSSPPPRQKTQWLTAEEEKQRLYDSARQAAAKTQSSVYEAGAPEDKGGADLNGADGFAGGWAFMASKPDGGSKSPSHGYLDKPPPSPPPPAQPQPQWLSAADEKRMLFERARSAAERTQAHATLPPQEPSASGPSPPLTHNGSSPPLTQEEPRVLSPVSMLPPNGFAGGFSPALPGLTPAGNKSGAELYAAGLAAMGRQSMYPTPAPTAAPETTPSPKPSYGSGSSIPYGGASTSPPYGGGSGSSPPYGGGSSSPLYGANGSGSTPPYGGGSGSAPSYGGNLSHSPSQTKRFPTAAEEKAALAYKAAKQRVELARAGESIFDHNSSPGPSPTVPGYDTIYGNPTTPPPTRPLSIRRSPQAVSASPPPFVSDLPPGFTPNPNLTASALSALEEKARLRKQYEDQDALGTSANRLSPTTPPPASPPPPAFSPLEIKPSYSTSAQDEKERMRLMYAEQDAAVRTHERQTTDDSGKRAALPLPPPAPNGLPPPFAGGFVNPSTMKPLSAAEEKARLRAQYEAEMNGSAGSGSSFEPPPPDYGVSPSRQATITSPPKRNATLTPSSFSDGGSTVGATLGRDPSISWGKRRATHTPAPEEQSSPSSFVPPPPPPPLLPKPPASYIQETLEADKAHKDWGSRPPSMDLATLASPTSLAFTPPVPPKPIE</sequence>
<dbReference type="Pfam" id="PF02752">
    <property type="entry name" value="Arrestin_C"/>
    <property type="match status" value="1"/>
</dbReference>
<dbReference type="PANTHER" id="PTHR36419:SF1">
    <property type="entry name" value="RHO1 GEF LOCALIZING PROTEIN 1"/>
    <property type="match status" value="1"/>
</dbReference>
<dbReference type="InterPro" id="IPR014752">
    <property type="entry name" value="Arrestin-like_C"/>
</dbReference>
<name>X8J4R5_9AGAM</name>
<feature type="compositionally biased region" description="Basic and acidic residues" evidence="1">
    <location>
        <begin position="1108"/>
        <end position="1118"/>
    </location>
</feature>
<feature type="compositionally biased region" description="Low complexity" evidence="1">
    <location>
        <begin position="821"/>
        <end position="839"/>
    </location>
</feature>
<dbReference type="OrthoDB" id="4001642at2759"/>
<feature type="compositionally biased region" description="Gly residues" evidence="1">
    <location>
        <begin position="840"/>
        <end position="854"/>
    </location>
</feature>
<feature type="compositionally biased region" description="Basic and acidic residues" evidence="1">
    <location>
        <begin position="992"/>
        <end position="1003"/>
    </location>
</feature>
<dbReference type="Proteomes" id="UP000030108">
    <property type="component" value="Unassembled WGS sequence"/>
</dbReference>
<dbReference type="InterPro" id="IPR014756">
    <property type="entry name" value="Ig_E-set"/>
</dbReference>
<dbReference type="InterPro" id="IPR011022">
    <property type="entry name" value="Arrestin_C-like"/>
</dbReference>
<evidence type="ECO:0000313" key="3">
    <source>
        <dbReference type="EMBL" id="EUC56917.1"/>
    </source>
</evidence>
<dbReference type="InterPro" id="IPR053060">
    <property type="entry name" value="Cytokinesis_Signaling_Reg"/>
</dbReference>
<feature type="compositionally biased region" description="Polar residues" evidence="1">
    <location>
        <begin position="884"/>
        <end position="893"/>
    </location>
</feature>
<feature type="domain" description="Arrestin C-terminal-like" evidence="2">
    <location>
        <begin position="177"/>
        <end position="325"/>
    </location>
</feature>
<feature type="compositionally biased region" description="Pro residues" evidence="1">
    <location>
        <begin position="806"/>
        <end position="820"/>
    </location>
</feature>
<proteinExistence type="predicted"/>
<feature type="compositionally biased region" description="Basic and acidic residues" evidence="1">
    <location>
        <begin position="1226"/>
        <end position="1235"/>
    </location>
</feature>
<feature type="compositionally biased region" description="Basic and acidic residues" evidence="1">
    <location>
        <begin position="1059"/>
        <end position="1074"/>
    </location>
</feature>
<feature type="compositionally biased region" description="Polar residues" evidence="1">
    <location>
        <begin position="731"/>
        <end position="749"/>
    </location>
</feature>
<feature type="compositionally biased region" description="Pro residues" evidence="1">
    <location>
        <begin position="684"/>
        <end position="695"/>
    </location>
</feature>
<feature type="compositionally biased region" description="Pro residues" evidence="1">
    <location>
        <begin position="1203"/>
        <end position="1217"/>
    </location>
</feature>
<feature type="compositionally biased region" description="Polar residues" evidence="1">
    <location>
        <begin position="1143"/>
        <end position="1172"/>
    </location>
</feature>
<accession>X8J4R5</accession>
<feature type="compositionally biased region" description="Low complexity" evidence="1">
    <location>
        <begin position="530"/>
        <end position="544"/>
    </location>
</feature>
<feature type="compositionally biased region" description="Polar residues" evidence="1">
    <location>
        <begin position="381"/>
        <end position="395"/>
    </location>
</feature>
<dbReference type="PANTHER" id="PTHR36419">
    <property type="entry name" value="ARRESTIN FAMILY PROTEIN 1"/>
    <property type="match status" value="1"/>
</dbReference>
<gene>
    <name evidence="3" type="ORF">RSOL_204970</name>
</gene>
<feature type="region of interest" description="Disordered" evidence="1">
    <location>
        <begin position="802"/>
        <end position="900"/>
    </location>
</feature>
<dbReference type="SUPFAM" id="SSF81296">
    <property type="entry name" value="E set domains"/>
    <property type="match status" value="1"/>
</dbReference>
<reference evidence="4" key="1">
    <citation type="journal article" date="2014" name="Genome Announc.">
        <title>Draft genome sequence of the plant-pathogenic soil fungus Rhizoctonia solani anastomosis group 3 strain Rhs1AP.</title>
        <authorList>
            <person name="Cubeta M.A."/>
            <person name="Thomas E."/>
            <person name="Dean R.A."/>
            <person name="Jabaji S."/>
            <person name="Neate S.M."/>
            <person name="Tavantzis S."/>
            <person name="Toda T."/>
            <person name="Vilgalys R."/>
            <person name="Bharathan N."/>
            <person name="Fedorova-Abrams N."/>
            <person name="Pakala S.B."/>
            <person name="Pakala S.M."/>
            <person name="Zafar N."/>
            <person name="Joardar V."/>
            <person name="Losada L."/>
            <person name="Nierman W.C."/>
        </authorList>
    </citation>
    <scope>NUCLEOTIDE SEQUENCE [LARGE SCALE GENOMIC DNA]</scope>
    <source>
        <strain evidence="4">AG-3</strain>
    </source>
</reference>
<dbReference type="Gene3D" id="2.60.40.640">
    <property type="match status" value="1"/>
</dbReference>
<dbReference type="GO" id="GO:0000917">
    <property type="term" value="P:division septum assembly"/>
    <property type="evidence" value="ECO:0007669"/>
    <property type="project" value="TreeGrafter"/>
</dbReference>
<evidence type="ECO:0000256" key="1">
    <source>
        <dbReference type="SAM" id="MobiDB-lite"/>
    </source>
</evidence>
<feature type="region of interest" description="Disordered" evidence="1">
    <location>
        <begin position="233"/>
        <end position="252"/>
    </location>
</feature>
<feature type="compositionally biased region" description="Pro residues" evidence="1">
    <location>
        <begin position="1018"/>
        <end position="1030"/>
    </location>
</feature>
<feature type="compositionally biased region" description="Pro residues" evidence="1">
    <location>
        <begin position="1079"/>
        <end position="1092"/>
    </location>
</feature>
<dbReference type="EMBL" id="JATN01000322">
    <property type="protein sequence ID" value="EUC56917.1"/>
    <property type="molecule type" value="Genomic_DNA"/>
</dbReference>
<feature type="compositionally biased region" description="Basic and acidic residues" evidence="1">
    <location>
        <begin position="703"/>
        <end position="721"/>
    </location>
</feature>
<protein>
    <submittedName>
        <fullName evidence="3">Arrestin</fullName>
    </submittedName>
</protein>
<dbReference type="AlphaFoldDB" id="X8J4R5"/>
<feature type="compositionally biased region" description="Polar residues" evidence="1">
    <location>
        <begin position="552"/>
        <end position="566"/>
    </location>
</feature>
<evidence type="ECO:0000259" key="2">
    <source>
        <dbReference type="Pfam" id="PF02752"/>
    </source>
</evidence>
<feature type="region of interest" description="Disordered" evidence="1">
    <location>
        <begin position="369"/>
        <end position="786"/>
    </location>
</feature>
<feature type="compositionally biased region" description="Low complexity" evidence="1">
    <location>
        <begin position="855"/>
        <end position="869"/>
    </location>
</feature>